<feature type="domain" description="Dihydroorotate dehydrogenase catalytic" evidence="10">
    <location>
        <begin position="21"/>
        <end position="303"/>
    </location>
</feature>
<feature type="binding site" evidence="9">
    <location>
        <begin position="85"/>
        <end position="89"/>
    </location>
    <ligand>
        <name>substrate</name>
    </ligand>
</feature>
<feature type="binding site" evidence="9">
    <location>
        <position position="37"/>
    </location>
    <ligand>
        <name>FMN</name>
        <dbReference type="ChEBI" id="CHEBI:58210"/>
    </ligand>
</feature>
<dbReference type="InterPro" id="IPR005720">
    <property type="entry name" value="Dihydroorotate_DH_cat"/>
</dbReference>
<dbReference type="AlphaFoldDB" id="A0A1Y3R8A0"/>
<reference evidence="12" key="1">
    <citation type="submission" date="2017-04" db="EMBL/GenBank/DDBJ databases">
        <title>Function of individual gut microbiota members based on whole genome sequencing of pure cultures obtained from chicken caecum.</title>
        <authorList>
            <person name="Medvecky M."/>
            <person name="Cejkova D."/>
            <person name="Polansky O."/>
            <person name="Karasova D."/>
            <person name="Kubasova T."/>
            <person name="Cizek A."/>
            <person name="Rychlik I."/>
        </authorList>
    </citation>
    <scope>NUCLEOTIDE SEQUENCE [LARGE SCALE GENOMIC DNA]</scope>
    <source>
        <strain evidence="12">An90</strain>
    </source>
</reference>
<dbReference type="EC" id="1.3.-.-" evidence="9"/>
<feature type="binding site" evidence="9">
    <location>
        <position position="208"/>
    </location>
    <ligand>
        <name>FMN</name>
        <dbReference type="ChEBI" id="CHEBI:58210"/>
    </ligand>
</feature>
<dbReference type="CDD" id="cd04740">
    <property type="entry name" value="DHOD_1B_like"/>
    <property type="match status" value="1"/>
</dbReference>
<evidence type="ECO:0000313" key="11">
    <source>
        <dbReference type="EMBL" id="OUN04990.1"/>
    </source>
</evidence>
<dbReference type="PROSITE" id="PS00912">
    <property type="entry name" value="DHODEHASE_2"/>
    <property type="match status" value="1"/>
</dbReference>
<evidence type="ECO:0000256" key="2">
    <source>
        <dbReference type="ARBA" id="ARBA00004725"/>
    </source>
</evidence>
<dbReference type="Gene3D" id="3.20.20.70">
    <property type="entry name" value="Aldolase class I"/>
    <property type="match status" value="1"/>
</dbReference>
<dbReference type="GO" id="GO:0006207">
    <property type="term" value="P:'de novo' pyrimidine nucleobase biosynthetic process"/>
    <property type="evidence" value="ECO:0007669"/>
    <property type="project" value="InterPro"/>
</dbReference>
<feature type="binding site" evidence="9">
    <location>
        <begin position="260"/>
        <end position="261"/>
    </location>
    <ligand>
        <name>FMN</name>
        <dbReference type="ChEBI" id="CHEBI:58210"/>
    </ligand>
</feature>
<feature type="binding site" evidence="9">
    <location>
        <position position="144"/>
    </location>
    <ligand>
        <name>substrate</name>
    </ligand>
</feature>
<accession>A0A1Y3R8A0</accession>
<proteinExistence type="inferred from homology"/>
<evidence type="ECO:0000256" key="1">
    <source>
        <dbReference type="ARBA" id="ARBA00004496"/>
    </source>
</evidence>
<dbReference type="Pfam" id="PF01180">
    <property type="entry name" value="DHO_dh"/>
    <property type="match status" value="1"/>
</dbReference>
<keyword evidence="6 9" id="KW-0288">FMN</keyword>
<comment type="similarity">
    <text evidence="3 9">Belongs to the dihydroorotate dehydrogenase family. Type 1 subfamily.</text>
</comment>
<evidence type="ECO:0000256" key="6">
    <source>
        <dbReference type="ARBA" id="ARBA00022643"/>
    </source>
</evidence>
<feature type="binding site" evidence="9">
    <location>
        <position position="144"/>
    </location>
    <ligand>
        <name>FMN</name>
        <dbReference type="ChEBI" id="CHEBI:58210"/>
    </ligand>
</feature>
<dbReference type="eggNOG" id="COG0167">
    <property type="taxonomic scope" value="Bacteria"/>
</dbReference>
<dbReference type="FunFam" id="3.20.20.70:FF:000027">
    <property type="entry name" value="Dihydropyrimidine dehydrogenase [NADP(+)]"/>
    <property type="match status" value="1"/>
</dbReference>
<dbReference type="GO" id="GO:0005737">
    <property type="term" value="C:cytoplasm"/>
    <property type="evidence" value="ECO:0007669"/>
    <property type="project" value="UniProtKB-SubCell"/>
</dbReference>
<evidence type="ECO:0000259" key="10">
    <source>
        <dbReference type="Pfam" id="PF01180"/>
    </source>
</evidence>
<comment type="caution">
    <text evidence="9">Lacks conserved residue(s) required for the propagation of feature annotation.</text>
</comment>
<feature type="binding site" evidence="9">
    <location>
        <position position="116"/>
    </location>
    <ligand>
        <name>FMN</name>
        <dbReference type="ChEBI" id="CHEBI:58210"/>
    </ligand>
</feature>
<dbReference type="GO" id="GO:0044205">
    <property type="term" value="P:'de novo' UMP biosynthetic process"/>
    <property type="evidence" value="ECO:0007669"/>
    <property type="project" value="UniProtKB-UniRule"/>
</dbReference>
<sequence>MVNKQFIAQNRPAEKPAADMSVSLSGLRLDNPVVPASGTFGYGNEFRDFYDINILGSFSFKGTTRDARFGNPTPRIAECTAGMINAVGLQNPGIDAVIAEELPRLKTFFHKPVIANISGFSIEEYAYCCERIDREPQVGIIEVNVSCPNVRHGGMSFGTSPECAAEVTRAVKAVTTKPVYIKLSPNVTDIVSIARACEEAGADGICLINTLLGMRIDVRNRKAVIANTMGGFSGAAVFPVAVRMVYQVAKACKIPVMGCGGVTTARDVIEMMMAGATAVQVGAANLANPYASKEIVEALPAEMQRLGIGRLSDIIGIVE</sequence>
<comment type="catalytic activity">
    <reaction evidence="9">
        <text>(S)-dihydroorotate + A = orotate + AH2</text>
        <dbReference type="Rhea" id="RHEA:18073"/>
        <dbReference type="ChEBI" id="CHEBI:13193"/>
        <dbReference type="ChEBI" id="CHEBI:17499"/>
        <dbReference type="ChEBI" id="CHEBI:30839"/>
        <dbReference type="ChEBI" id="CHEBI:30864"/>
    </reaction>
</comment>
<gene>
    <name evidence="9" type="primary">pyrD</name>
    <name evidence="11" type="ORF">B5G41_01405</name>
</gene>
<evidence type="ECO:0000256" key="4">
    <source>
        <dbReference type="ARBA" id="ARBA00022490"/>
    </source>
</evidence>
<comment type="caution">
    <text evidence="11">The sequence shown here is derived from an EMBL/GenBank/DDBJ whole genome shotgun (WGS) entry which is preliminary data.</text>
</comment>
<comment type="pathway">
    <text evidence="2 9">Pyrimidine metabolism; UMP biosynthesis via de novo pathway.</text>
</comment>
<name>A0A1Y3R8A0_9BACT</name>
<comment type="cofactor">
    <cofactor evidence="9">
        <name>FMN</name>
        <dbReference type="ChEBI" id="CHEBI:58210"/>
    </cofactor>
    <text evidence="9">Binds 1 FMN per subunit.</text>
</comment>
<dbReference type="UniPathway" id="UPA00070"/>
<keyword evidence="7 9" id="KW-0665">Pyrimidine biosynthesis</keyword>
<evidence type="ECO:0000256" key="9">
    <source>
        <dbReference type="HAMAP-Rule" id="MF_00224"/>
    </source>
</evidence>
<dbReference type="InterPro" id="IPR033888">
    <property type="entry name" value="DHOD_1B"/>
</dbReference>
<dbReference type="InterPro" id="IPR013785">
    <property type="entry name" value="Aldolase_TIM"/>
</dbReference>
<feature type="binding site" evidence="9">
    <location>
        <begin position="209"/>
        <end position="210"/>
    </location>
    <ligand>
        <name>substrate</name>
    </ligand>
</feature>
<feature type="active site" description="Nucleophile" evidence="9">
    <location>
        <position position="147"/>
    </location>
</feature>
<dbReference type="HAMAP" id="MF_00224">
    <property type="entry name" value="DHO_dh_type1"/>
    <property type="match status" value="1"/>
</dbReference>
<dbReference type="RefSeq" id="WP_046518119.1">
    <property type="nucleotide sequence ID" value="NZ_AP025562.1"/>
</dbReference>
<dbReference type="GO" id="GO:0004152">
    <property type="term" value="F:dihydroorotate dehydrogenase activity"/>
    <property type="evidence" value="ECO:0007669"/>
    <property type="project" value="UniProtKB-UniRule"/>
</dbReference>
<comment type="subcellular location">
    <subcellularLocation>
        <location evidence="1 9">Cytoplasm</location>
    </subcellularLocation>
</comment>
<dbReference type="PROSITE" id="PS00911">
    <property type="entry name" value="DHODEHASE_1"/>
    <property type="match status" value="1"/>
</dbReference>
<dbReference type="EMBL" id="NFHB01000001">
    <property type="protein sequence ID" value="OUN04990.1"/>
    <property type="molecule type" value="Genomic_DNA"/>
</dbReference>
<dbReference type="InterPro" id="IPR012135">
    <property type="entry name" value="Dihydroorotate_DH_1_2"/>
</dbReference>
<dbReference type="PANTHER" id="PTHR48109">
    <property type="entry name" value="DIHYDROOROTATE DEHYDROGENASE (QUINONE), MITOCHONDRIAL-RELATED"/>
    <property type="match status" value="1"/>
</dbReference>
<dbReference type="InterPro" id="IPR050074">
    <property type="entry name" value="DHO_dehydrogenase"/>
</dbReference>
<dbReference type="InterPro" id="IPR001295">
    <property type="entry name" value="Dihydroorotate_DH_CS"/>
</dbReference>
<feature type="binding site" evidence="9">
    <location>
        <position position="182"/>
    </location>
    <ligand>
        <name>FMN</name>
        <dbReference type="ChEBI" id="CHEBI:58210"/>
    </ligand>
</feature>
<comment type="function">
    <text evidence="9">Catalyzes the conversion of dihydroorotate to orotate.</text>
</comment>
<dbReference type="SUPFAM" id="SSF51395">
    <property type="entry name" value="FMN-linked oxidoreductases"/>
    <property type="match status" value="1"/>
</dbReference>
<dbReference type="Proteomes" id="UP000195772">
    <property type="component" value="Unassembled WGS sequence"/>
</dbReference>
<dbReference type="InterPro" id="IPR049622">
    <property type="entry name" value="Dihydroorotate_DH_I"/>
</dbReference>
<feature type="binding site" evidence="9">
    <location>
        <position position="61"/>
    </location>
    <ligand>
        <name>substrate</name>
    </ligand>
</feature>
<evidence type="ECO:0000256" key="5">
    <source>
        <dbReference type="ARBA" id="ARBA00022630"/>
    </source>
</evidence>
<keyword evidence="8 9" id="KW-0560">Oxidoreductase</keyword>
<evidence type="ECO:0000313" key="12">
    <source>
        <dbReference type="Proteomes" id="UP000195772"/>
    </source>
</evidence>
<keyword evidence="4 9" id="KW-0963">Cytoplasm</keyword>
<dbReference type="PIRSF" id="PIRSF000164">
    <property type="entry name" value="DHO_oxidase"/>
    <property type="match status" value="1"/>
</dbReference>
<keyword evidence="5 9" id="KW-0285">Flavoprotein</keyword>
<dbReference type="NCBIfam" id="TIGR01037">
    <property type="entry name" value="pyrD_sub1_fam"/>
    <property type="match status" value="1"/>
</dbReference>
<evidence type="ECO:0000256" key="3">
    <source>
        <dbReference type="ARBA" id="ARBA00008008"/>
    </source>
</evidence>
<organism evidence="11 12">
    <name type="scientific">Alistipes onderdonkii</name>
    <dbReference type="NCBI Taxonomy" id="328813"/>
    <lineage>
        <taxon>Bacteria</taxon>
        <taxon>Pseudomonadati</taxon>
        <taxon>Bacteroidota</taxon>
        <taxon>Bacteroidia</taxon>
        <taxon>Bacteroidales</taxon>
        <taxon>Rikenellaceae</taxon>
        <taxon>Alistipes</taxon>
    </lineage>
</organism>
<evidence type="ECO:0000256" key="7">
    <source>
        <dbReference type="ARBA" id="ARBA00022975"/>
    </source>
</evidence>
<dbReference type="PANTHER" id="PTHR48109:SF1">
    <property type="entry name" value="DIHYDROOROTATE DEHYDROGENASE (FUMARATE)"/>
    <property type="match status" value="1"/>
</dbReference>
<dbReference type="NCBIfam" id="NF005574">
    <property type="entry name" value="PRK07259.1"/>
    <property type="match status" value="1"/>
</dbReference>
<feature type="binding site" evidence="9">
    <location>
        <begin position="61"/>
        <end position="62"/>
    </location>
    <ligand>
        <name>FMN</name>
        <dbReference type="ChEBI" id="CHEBI:58210"/>
    </ligand>
</feature>
<feature type="binding site" evidence="9">
    <location>
        <position position="234"/>
    </location>
    <ligand>
        <name>FMN</name>
        <dbReference type="ChEBI" id="CHEBI:58210"/>
    </ligand>
</feature>
<protein>
    <recommendedName>
        <fullName evidence="9">Dihydroorotate dehydrogenase</fullName>
        <shortName evidence="9">DHOD</shortName>
        <shortName evidence="9">DHODase</shortName>
        <shortName evidence="9">DHOdehase</shortName>
        <ecNumber evidence="9">1.3.-.-</ecNumber>
    </recommendedName>
</protein>
<evidence type="ECO:0000256" key="8">
    <source>
        <dbReference type="ARBA" id="ARBA00023002"/>
    </source>
</evidence>
<dbReference type="InterPro" id="IPR024920">
    <property type="entry name" value="Dihydroorotate_DH_1"/>
</dbReference>